<reference evidence="3" key="1">
    <citation type="journal article" date="2019" name="Gigascience">
        <title>De novo genome assembly of the endangered Acer yangbiense, a plant species with extremely small populations endemic to Yunnan Province, China.</title>
        <authorList>
            <person name="Yang J."/>
            <person name="Wariss H.M."/>
            <person name="Tao L."/>
            <person name="Zhang R."/>
            <person name="Yun Q."/>
            <person name="Hollingsworth P."/>
            <person name="Dao Z."/>
            <person name="Luo G."/>
            <person name="Guo H."/>
            <person name="Ma Y."/>
            <person name="Sun W."/>
        </authorList>
    </citation>
    <scope>NUCLEOTIDE SEQUENCE [LARGE SCALE GENOMIC DNA]</scope>
    <source>
        <strain evidence="3">cv. br00</strain>
    </source>
</reference>
<name>A0A5N5K679_9ROSI</name>
<dbReference type="Proteomes" id="UP000326939">
    <property type="component" value="Chromosome 14"/>
</dbReference>
<comment type="caution">
    <text evidence="2">The sequence shown here is derived from an EMBL/GenBank/DDBJ whole genome shotgun (WGS) entry which is preliminary data.</text>
</comment>
<dbReference type="Gene3D" id="2.60.210.10">
    <property type="entry name" value="Apoptosis, Tumor Necrosis Factor Receptor Associated Protein 2, Chain A"/>
    <property type="match status" value="4"/>
</dbReference>
<gene>
    <name evidence="2" type="ORF">DKX38_020745</name>
</gene>
<dbReference type="InterPro" id="IPR008974">
    <property type="entry name" value="TRAF-like"/>
</dbReference>
<feature type="domain" description="MATH" evidence="1">
    <location>
        <begin position="114"/>
        <end position="165"/>
    </location>
</feature>
<feature type="domain" description="MATH" evidence="1">
    <location>
        <begin position="1"/>
        <end position="94"/>
    </location>
</feature>
<evidence type="ECO:0000259" key="1">
    <source>
        <dbReference type="PROSITE" id="PS50144"/>
    </source>
</evidence>
<dbReference type="PANTHER" id="PTHR46162:SF48">
    <property type="entry name" value="MATH DOMAIN-CONTAINING PROTEIN"/>
    <property type="match status" value="1"/>
</dbReference>
<dbReference type="SUPFAM" id="SSF49599">
    <property type="entry name" value="TRAF domain-like"/>
    <property type="match status" value="3"/>
</dbReference>
<dbReference type="AlphaFoldDB" id="A0A5N5K679"/>
<feature type="domain" description="MATH" evidence="1">
    <location>
        <begin position="289"/>
        <end position="356"/>
    </location>
</feature>
<sequence length="356" mass="39634">MDGEEVDSGRDDDVSDDVVATEDDVGSGMVCATCVELEKVTAGGGGMTYKNHPVKRFHEMKTEWGFDQFLPLKTFKDSSKGYLVKDCCVFGAEVFVIKPSGKREVLSMLKKPANGFSTWKIQYFSKLDKNSNLYKTFTAGGRSWQIKVYPGGYGEAKGNSLSVYLGLADVRYWFTSFSFPYGFHEFMPLGDLHQVSKGYLLNDTLIVEAEFLTLSVSKRITRSKRDLPPTHCSLKIESFSLFLETKDEKYEGGVFEAGGYKCDASNGYLINYCCSFGAMISVIKPTRKWKLLSTVMKDFFKSDKSSCFSKAFTAGGFWRIKAYPKGNSEAKGDSPSVYLELVEAGILTLSVSKLFS</sequence>
<dbReference type="CDD" id="cd00121">
    <property type="entry name" value="MATH"/>
    <property type="match status" value="3"/>
</dbReference>
<evidence type="ECO:0000313" key="3">
    <source>
        <dbReference type="Proteomes" id="UP000326939"/>
    </source>
</evidence>
<feature type="domain" description="MATH" evidence="1">
    <location>
        <begin position="181"/>
        <end position="211"/>
    </location>
</feature>
<dbReference type="PROSITE" id="PS50144">
    <property type="entry name" value="MATH"/>
    <property type="match status" value="4"/>
</dbReference>
<dbReference type="Pfam" id="PF22486">
    <property type="entry name" value="MATH_2"/>
    <property type="match status" value="2"/>
</dbReference>
<protein>
    <recommendedName>
        <fullName evidence="1">MATH domain-containing protein</fullName>
    </recommendedName>
</protein>
<keyword evidence="3" id="KW-1185">Reference proteome</keyword>
<dbReference type="EMBL" id="VDCV01000014">
    <property type="protein sequence ID" value="KAB5526898.1"/>
    <property type="molecule type" value="Genomic_DNA"/>
</dbReference>
<dbReference type="PANTHER" id="PTHR46162">
    <property type="entry name" value="TRAF-LIKE FAMILY PROTEIN"/>
    <property type="match status" value="1"/>
</dbReference>
<organism evidence="2 3">
    <name type="scientific">Salix brachista</name>
    <dbReference type="NCBI Taxonomy" id="2182728"/>
    <lineage>
        <taxon>Eukaryota</taxon>
        <taxon>Viridiplantae</taxon>
        <taxon>Streptophyta</taxon>
        <taxon>Embryophyta</taxon>
        <taxon>Tracheophyta</taxon>
        <taxon>Spermatophyta</taxon>
        <taxon>Magnoliopsida</taxon>
        <taxon>eudicotyledons</taxon>
        <taxon>Gunneridae</taxon>
        <taxon>Pentapetalae</taxon>
        <taxon>rosids</taxon>
        <taxon>fabids</taxon>
        <taxon>Malpighiales</taxon>
        <taxon>Salicaceae</taxon>
        <taxon>Saliceae</taxon>
        <taxon>Salix</taxon>
    </lineage>
</organism>
<proteinExistence type="predicted"/>
<evidence type="ECO:0000313" key="2">
    <source>
        <dbReference type="EMBL" id="KAB5526898.1"/>
    </source>
</evidence>
<dbReference type="InterPro" id="IPR002083">
    <property type="entry name" value="MATH/TRAF_dom"/>
</dbReference>
<accession>A0A5N5K679</accession>